<dbReference type="EMBL" id="CP000248">
    <property type="protein sequence ID" value="ABD27129.1"/>
    <property type="molecule type" value="Genomic_DNA"/>
</dbReference>
<protein>
    <submittedName>
        <fullName evidence="1">Uncharacterized protein</fullName>
    </submittedName>
</protein>
<name>Q2G4U4_NOVAD</name>
<accession>Q2G4U4</accession>
<gene>
    <name evidence="1" type="ordered locus">Saro_2693</name>
</gene>
<evidence type="ECO:0000313" key="1">
    <source>
        <dbReference type="EMBL" id="ABD27129.1"/>
    </source>
</evidence>
<organism evidence="1 2">
    <name type="scientific">Novosphingobium aromaticivorans (strain ATCC 700278 / DSM 12444 / CCUG 56034 / CIP 105152 / NBRC 16084 / F199)</name>
    <dbReference type="NCBI Taxonomy" id="279238"/>
    <lineage>
        <taxon>Bacteria</taxon>
        <taxon>Pseudomonadati</taxon>
        <taxon>Pseudomonadota</taxon>
        <taxon>Alphaproteobacteria</taxon>
        <taxon>Sphingomonadales</taxon>
        <taxon>Sphingomonadaceae</taxon>
        <taxon>Novosphingobium</taxon>
    </lineage>
</organism>
<dbReference type="HOGENOM" id="CLU_1823375_0_0_5"/>
<keyword evidence="2" id="KW-1185">Reference proteome</keyword>
<sequence>MNYLNPTRGANGHTPGPGRALIMTRASAIGRADCAYVDILRKFPQSRSLFGLPAGLAILCRAFNLAPNNPAYVDGLMPERIHNFGENLRIAAPPTAKSLKEHELTSLTLPSAYSGNAVNPADAHIKSLSGGRDAPDGGSAA</sequence>
<proteinExistence type="predicted"/>
<reference evidence="2" key="1">
    <citation type="submission" date="2006-01" db="EMBL/GenBank/DDBJ databases">
        <title>Complete sequence of Novosphingobium aromaticivorans DSM 12444.</title>
        <authorList>
            <consortium name="US DOE Joint Genome Institute"/>
            <person name="Copeland A."/>
            <person name="Lucas S."/>
            <person name="Lapidus A."/>
            <person name="Barry K."/>
            <person name="Detter J.C."/>
            <person name="Glavina T."/>
            <person name="Hammon N."/>
            <person name="Israni S."/>
            <person name="Pitluck S."/>
            <person name="Chain P."/>
            <person name="Malfatti S."/>
            <person name="Shin M."/>
            <person name="Vergez L."/>
            <person name="Schmutz J."/>
            <person name="Larimer F."/>
            <person name="Land M."/>
            <person name="Kyrpides N."/>
            <person name="Ivanova N."/>
            <person name="Fredrickson J."/>
            <person name="Balkwill D."/>
            <person name="Romine M.F."/>
            <person name="Richardson P."/>
        </authorList>
    </citation>
    <scope>NUCLEOTIDE SEQUENCE [LARGE SCALE GENOMIC DNA]</scope>
    <source>
        <strain evidence="2">ATCC 700278 / DSM 12444 / CCUG 56034 / CIP 105152 / NBRC 16084 / F199</strain>
    </source>
</reference>
<dbReference type="KEGG" id="nar:Saro_2693"/>
<dbReference type="Proteomes" id="UP000009134">
    <property type="component" value="Chromosome"/>
</dbReference>
<dbReference type="STRING" id="279238.Saro_2693"/>
<dbReference type="AlphaFoldDB" id="Q2G4U4"/>
<dbReference type="RefSeq" id="WP_011446335.1">
    <property type="nucleotide sequence ID" value="NC_007794.1"/>
</dbReference>
<evidence type="ECO:0000313" key="2">
    <source>
        <dbReference type="Proteomes" id="UP000009134"/>
    </source>
</evidence>